<proteinExistence type="predicted"/>
<name>A0AAT9H6G5_9FLAO</name>
<protein>
    <submittedName>
        <fullName evidence="1">Uncharacterized protein</fullName>
    </submittedName>
</protein>
<accession>A0AAT9H6G5</accession>
<dbReference type="RefSeq" id="WP_369616153.1">
    <property type="nucleotide sequence ID" value="NZ_AP031573.1"/>
</dbReference>
<evidence type="ECO:0000313" key="1">
    <source>
        <dbReference type="EMBL" id="BFM45148.1"/>
    </source>
</evidence>
<dbReference type="EMBL" id="AP031573">
    <property type="protein sequence ID" value="BFM45148.1"/>
    <property type="molecule type" value="Genomic_DNA"/>
</dbReference>
<dbReference type="AlphaFoldDB" id="A0AAT9H6G5"/>
<organism evidence="1">
    <name type="scientific">Flavobacterium sp. CFS9</name>
    <dbReference type="NCBI Taxonomy" id="3143118"/>
    <lineage>
        <taxon>Bacteria</taxon>
        <taxon>Pseudomonadati</taxon>
        <taxon>Bacteroidota</taxon>
        <taxon>Flavobacteriia</taxon>
        <taxon>Flavobacteriales</taxon>
        <taxon>Flavobacteriaceae</taxon>
        <taxon>Flavobacterium</taxon>
    </lineage>
</organism>
<reference evidence="1" key="1">
    <citation type="submission" date="2024-05" db="EMBL/GenBank/DDBJ databases">
        <title>Whole-Genome Sequence of CFS9, a Potential Fish Probiotic Isolated from the Body Surface of Silurus asotus.</title>
        <authorList>
            <person name="Kojima M."/>
            <person name="Tobioka K."/>
            <person name="Yokota K."/>
            <person name="Nakatani H."/>
            <person name="Hori K."/>
            <person name="Tamaru Y."/>
            <person name="Okazaki F."/>
        </authorList>
    </citation>
    <scope>NUCLEOTIDE SEQUENCE</scope>
    <source>
        <strain evidence="1">CFS9</strain>
    </source>
</reference>
<sequence>MNQEDITKYFALLEEVETSNKLIMLGLGEIQNIGLSNNFHFLPFQLLSQGFERFMKSYICLAYQNEKNQYPTFKYLKNLGHDLESLLKEIIDNYYFDFKQPQYKDDLEFLKNDVELKELLFIISEFGKKSRYYNFDLITENKVIPLNTKDLWTKFENKHLLRDEKLLSKLLSRETEYEVFYKLNSTVIVIFERFVSALSRQIIFNCIGKKAKQIAYVSFCDFGLLYEKDFGNRDYRKNTTRYKEIPKKVYKRTLKDNLERKLNPNIKYKKILKSEFDGDWPFYADEVVIECRYKHWCVIEIEGYDYALNGSAKARYKLENPLDAGMVVMDKNSSDFIKMALEL</sequence>
<gene>
    <name evidence="1" type="ORF">CFS9_37890</name>
</gene>